<name>A0ACD5XXD2_AVESA</name>
<dbReference type="Proteomes" id="UP001732700">
    <property type="component" value="Chromosome 5A"/>
</dbReference>
<protein>
    <submittedName>
        <fullName evidence="1">Uncharacterized protein</fullName>
    </submittedName>
</protein>
<sequence length="140" mass="15777">MLVARCGGSGTGAHLTAQRMKEAWSDRGAGRTSFCPCSYPHRLSASASRPSISYPHRLSARPLRCSTVPSPDMEEWSMEEWSVTKKRRNEEWVILKAEVAHMFQPLVRNLSKIFALRSPYDLEDYQIGMFFGTFLGCVGC</sequence>
<dbReference type="EnsemblPlants" id="AVESA.00010b.r2.5AG0852020.1">
    <property type="protein sequence ID" value="AVESA.00010b.r2.5AG0852020.1.CDS"/>
    <property type="gene ID" value="AVESA.00010b.r2.5AG0852020"/>
</dbReference>
<evidence type="ECO:0000313" key="1">
    <source>
        <dbReference type="EnsemblPlants" id="AVESA.00010b.r2.5AG0852020.1.CDS"/>
    </source>
</evidence>
<accession>A0ACD5XXD2</accession>
<proteinExistence type="predicted"/>
<reference evidence="1" key="1">
    <citation type="submission" date="2021-05" db="EMBL/GenBank/DDBJ databases">
        <authorList>
            <person name="Scholz U."/>
            <person name="Mascher M."/>
            <person name="Fiebig A."/>
        </authorList>
    </citation>
    <scope>NUCLEOTIDE SEQUENCE [LARGE SCALE GENOMIC DNA]</scope>
</reference>
<keyword evidence="2" id="KW-1185">Reference proteome</keyword>
<reference evidence="1" key="2">
    <citation type="submission" date="2025-09" db="UniProtKB">
        <authorList>
            <consortium name="EnsemblPlants"/>
        </authorList>
    </citation>
    <scope>IDENTIFICATION</scope>
</reference>
<evidence type="ECO:0000313" key="2">
    <source>
        <dbReference type="Proteomes" id="UP001732700"/>
    </source>
</evidence>
<organism evidence="1 2">
    <name type="scientific">Avena sativa</name>
    <name type="common">Oat</name>
    <dbReference type="NCBI Taxonomy" id="4498"/>
    <lineage>
        <taxon>Eukaryota</taxon>
        <taxon>Viridiplantae</taxon>
        <taxon>Streptophyta</taxon>
        <taxon>Embryophyta</taxon>
        <taxon>Tracheophyta</taxon>
        <taxon>Spermatophyta</taxon>
        <taxon>Magnoliopsida</taxon>
        <taxon>Liliopsida</taxon>
        <taxon>Poales</taxon>
        <taxon>Poaceae</taxon>
        <taxon>BOP clade</taxon>
        <taxon>Pooideae</taxon>
        <taxon>Poodae</taxon>
        <taxon>Poeae</taxon>
        <taxon>Poeae Chloroplast Group 1 (Aveneae type)</taxon>
        <taxon>Aveninae</taxon>
        <taxon>Avena</taxon>
    </lineage>
</organism>